<reference evidence="1 2" key="1">
    <citation type="submission" date="2021-06" db="EMBL/GenBank/DDBJ databases">
        <title>Whole genome sequences of Flavobacterium sp. KK2020170 and assembly.</title>
        <authorList>
            <person name="Kitahara K."/>
            <person name="Miyoshi S."/>
            <person name="Uesaka K."/>
        </authorList>
    </citation>
    <scope>NUCLEOTIDE SEQUENCE [LARGE SCALE GENOMIC DNA]</scope>
    <source>
        <strain evidence="1 2">KK2020170</strain>
    </source>
</reference>
<sequence length="438" mass="50999">MHNKNILIITPFFAPETHAAVFRAHKLVKYLKREGWKPIVITVDTNYNYNEDVTLLMDLEGVEIHRTKYIEPSFRGLYMWLSGKDRTFKTLKAEGFFKDNDNSNSINYKSKLSIRQRAYNFLLENWLNVPDRFWTWKKSAIKSANKLIKENNIHFVYTTMPPFTTGNIGLEIKKQNPNVKWIADFRDPLTTVLRNHSGIDHVYFKQRKIKHNVIAKSDVVITASLAHKNILHDIFKGEYFEKIHFIPTGLDNDFQVSNSDNEEDTILYSGEYLIENGFYIFDLITQYNSKSNFKIKLKIIGNKEINYKIIKENVDNIKSLEDVDFLDHLPQKELYKEIVKAKACLLISEGRWWCSFAKMVDYIALKKTVIALVPEISEAKTQLTKANLGVFLTNDIDQDLVILTNFFKKSETKPNIEFCSSYLATSQTKSFIKIISNL</sequence>
<dbReference type="Proteomes" id="UP000825258">
    <property type="component" value="Chromosome"/>
</dbReference>
<protein>
    <submittedName>
        <fullName evidence="1">Glycosyl transferase family 1</fullName>
    </submittedName>
</protein>
<dbReference type="GO" id="GO:0016740">
    <property type="term" value="F:transferase activity"/>
    <property type="evidence" value="ECO:0007669"/>
    <property type="project" value="UniProtKB-KW"/>
</dbReference>
<dbReference type="EMBL" id="AP024749">
    <property type="protein sequence ID" value="BCY27273.1"/>
    <property type="molecule type" value="Genomic_DNA"/>
</dbReference>
<evidence type="ECO:0000313" key="2">
    <source>
        <dbReference type="Proteomes" id="UP000825258"/>
    </source>
</evidence>
<accession>A0ABM7S0M6</accession>
<keyword evidence="2" id="KW-1185">Reference proteome</keyword>
<dbReference type="SUPFAM" id="SSF53756">
    <property type="entry name" value="UDP-Glycosyltransferase/glycogen phosphorylase"/>
    <property type="match status" value="1"/>
</dbReference>
<proteinExistence type="predicted"/>
<dbReference type="RefSeq" id="WP_221258908.1">
    <property type="nucleotide sequence ID" value="NZ_AP024749.1"/>
</dbReference>
<keyword evidence="1" id="KW-0808">Transferase</keyword>
<name>A0ABM7S0M6_9FLAO</name>
<organism evidence="1 2">
    <name type="scientific">Flavobacterium okayamense</name>
    <dbReference type="NCBI Taxonomy" id="2830782"/>
    <lineage>
        <taxon>Bacteria</taxon>
        <taxon>Pseudomonadati</taxon>
        <taxon>Bacteroidota</taxon>
        <taxon>Flavobacteriia</taxon>
        <taxon>Flavobacteriales</taxon>
        <taxon>Flavobacteriaceae</taxon>
        <taxon>Flavobacterium</taxon>
    </lineage>
</organism>
<evidence type="ECO:0000313" key="1">
    <source>
        <dbReference type="EMBL" id="BCY27273.1"/>
    </source>
</evidence>
<dbReference type="Gene3D" id="3.40.50.2000">
    <property type="entry name" value="Glycogen Phosphorylase B"/>
    <property type="match status" value="1"/>
</dbReference>
<gene>
    <name evidence="1" type="ORF">KK2020170_01410</name>
</gene>